<feature type="transmembrane region" description="Helical" evidence="3">
    <location>
        <begin position="172"/>
        <end position="192"/>
    </location>
</feature>
<comment type="subcellular location">
    <subcellularLocation>
        <location evidence="1">Membrane</location>
        <topology evidence="1">Multi-pass membrane protein</topology>
    </subcellularLocation>
</comment>
<feature type="transmembrane region" description="Helical" evidence="3">
    <location>
        <begin position="47"/>
        <end position="65"/>
    </location>
</feature>
<dbReference type="InterPro" id="IPR020846">
    <property type="entry name" value="MFS_dom"/>
</dbReference>
<feature type="transmembrane region" description="Helical" evidence="3">
    <location>
        <begin position="141"/>
        <end position="160"/>
    </location>
</feature>
<dbReference type="AlphaFoldDB" id="A0A2H4SSE1"/>
<dbReference type="Pfam" id="PF07690">
    <property type="entry name" value="MFS_1"/>
    <property type="match status" value="1"/>
</dbReference>
<feature type="transmembrane region" description="Helical" evidence="3">
    <location>
        <begin position="332"/>
        <end position="355"/>
    </location>
</feature>
<feature type="transmembrane region" description="Helical" evidence="3">
    <location>
        <begin position="85"/>
        <end position="104"/>
    </location>
</feature>
<evidence type="ECO:0000259" key="4">
    <source>
        <dbReference type="PROSITE" id="PS50850"/>
    </source>
</evidence>
<dbReference type="PANTHER" id="PTHR11360">
    <property type="entry name" value="MONOCARBOXYLATE TRANSPORTER"/>
    <property type="match status" value="1"/>
</dbReference>
<reference evidence="5 6" key="1">
    <citation type="journal article" date="2017" name="BMC Genomics">
        <title>Chromosome level assembly and secondary metabolite potential of the parasitic fungus Cordyceps militaris.</title>
        <authorList>
            <person name="Kramer G.J."/>
            <person name="Nodwell J.R."/>
        </authorList>
    </citation>
    <scope>NUCLEOTIDE SEQUENCE [LARGE SCALE GENOMIC DNA]</scope>
    <source>
        <strain evidence="5 6">ATCC 34164</strain>
    </source>
</reference>
<dbReference type="PANTHER" id="PTHR11360:SF177">
    <property type="entry name" value="RIBOFLAVIN TRANSPORTER MCH5"/>
    <property type="match status" value="1"/>
</dbReference>
<dbReference type="GO" id="GO:0016020">
    <property type="term" value="C:membrane"/>
    <property type="evidence" value="ECO:0007669"/>
    <property type="project" value="UniProtKB-SubCell"/>
</dbReference>
<feature type="domain" description="Major facilitator superfamily (MFS) profile" evidence="4">
    <location>
        <begin position="46"/>
        <end position="428"/>
    </location>
</feature>
<dbReference type="PROSITE" id="PS50850">
    <property type="entry name" value="MFS"/>
    <property type="match status" value="1"/>
</dbReference>
<protein>
    <submittedName>
        <fullName evidence="5">Major facilitator superfamily general substrate transporter</fullName>
    </submittedName>
</protein>
<organism evidence="5 6">
    <name type="scientific">Cordyceps militaris</name>
    <name type="common">Caterpillar fungus</name>
    <name type="synonym">Clavaria militaris</name>
    <dbReference type="NCBI Taxonomy" id="73501"/>
    <lineage>
        <taxon>Eukaryota</taxon>
        <taxon>Fungi</taxon>
        <taxon>Dikarya</taxon>
        <taxon>Ascomycota</taxon>
        <taxon>Pezizomycotina</taxon>
        <taxon>Sordariomycetes</taxon>
        <taxon>Hypocreomycetidae</taxon>
        <taxon>Hypocreales</taxon>
        <taxon>Cordycipitaceae</taxon>
        <taxon>Cordyceps</taxon>
    </lineage>
</organism>
<feature type="transmembrane region" description="Helical" evidence="3">
    <location>
        <begin position="256"/>
        <end position="277"/>
    </location>
</feature>
<feature type="transmembrane region" description="Helical" evidence="3">
    <location>
        <begin position="400"/>
        <end position="422"/>
    </location>
</feature>
<dbReference type="InterPro" id="IPR050327">
    <property type="entry name" value="Proton-linked_MCT"/>
</dbReference>
<evidence type="ECO:0000256" key="2">
    <source>
        <dbReference type="ARBA" id="ARBA00006727"/>
    </source>
</evidence>
<feature type="transmembrane region" description="Helical" evidence="3">
    <location>
        <begin position="204"/>
        <end position="224"/>
    </location>
</feature>
<proteinExistence type="inferred from homology"/>
<dbReference type="OrthoDB" id="6499973at2759"/>
<keyword evidence="3" id="KW-0472">Membrane</keyword>
<dbReference type="Proteomes" id="UP000323067">
    <property type="component" value="Chromosome iii"/>
</dbReference>
<dbReference type="InterPro" id="IPR036259">
    <property type="entry name" value="MFS_trans_sf"/>
</dbReference>
<dbReference type="InterPro" id="IPR011701">
    <property type="entry name" value="MFS"/>
</dbReference>
<evidence type="ECO:0000256" key="3">
    <source>
        <dbReference type="SAM" id="Phobius"/>
    </source>
</evidence>
<dbReference type="GO" id="GO:0022857">
    <property type="term" value="F:transmembrane transporter activity"/>
    <property type="evidence" value="ECO:0007669"/>
    <property type="project" value="InterPro"/>
</dbReference>
<gene>
    <name evidence="5" type="ORF">A9K55_001545</name>
</gene>
<evidence type="ECO:0000256" key="1">
    <source>
        <dbReference type="ARBA" id="ARBA00004141"/>
    </source>
</evidence>
<feature type="transmembrane region" description="Helical" evidence="3">
    <location>
        <begin position="367"/>
        <end position="388"/>
    </location>
</feature>
<keyword evidence="3" id="KW-1133">Transmembrane helix</keyword>
<accession>A0A2H4SSE1</accession>
<dbReference type="VEuPathDB" id="FungiDB:A9K55_001545"/>
<sequence length="428" mass="45914">MAFAKRRETLAILSPRPMSPESSAVSSVEYLPAEPHHMGVPDGGRRAWLVVLGGFINFTASFGLINSFGTFEAEYEDALLWNTSTATWIGSAQMFVLFFGGIFVGPAFDRWGARKLMLTGTFLCLVALISCSFAREFYQFLLAQGILFGLGSALLFYPVTSSVSEWFDKNRGLALGVVVSGASAGGILWPIILNQLFITLKIQWTHRVSAAIAIPMMLISCLLVRERKSIAGHDTAGNEIKASQRSVSKAICDARFLGLSGALLFINCGMMLPFFYIPQYAKNNHFDGTTANNLLAISYAASLVGRIFTGWVSDHVGSIATLCFVWSKTLSFLIVFSLLFGFSSGGVVPLGSACVAQTTPDMGYIGLRIGVMMAICSAGTLAGGPAAGAIKDATGEWGGVFVFSSAVTMSGTAILFVTRMIFSKRLVF</sequence>
<comment type="similarity">
    <text evidence="2">Belongs to the major facilitator superfamily. Monocarboxylate porter (TC 2.A.1.13) family.</text>
</comment>
<evidence type="ECO:0000313" key="6">
    <source>
        <dbReference type="Proteomes" id="UP000323067"/>
    </source>
</evidence>
<keyword evidence="3" id="KW-0812">Transmembrane</keyword>
<dbReference type="Gene3D" id="1.20.1250.20">
    <property type="entry name" value="MFS general substrate transporter like domains"/>
    <property type="match status" value="1"/>
</dbReference>
<evidence type="ECO:0000313" key="5">
    <source>
        <dbReference type="EMBL" id="ATY66009.1"/>
    </source>
</evidence>
<dbReference type="EMBL" id="CP023326">
    <property type="protein sequence ID" value="ATY66009.1"/>
    <property type="molecule type" value="Genomic_DNA"/>
</dbReference>
<dbReference type="SUPFAM" id="SSF103473">
    <property type="entry name" value="MFS general substrate transporter"/>
    <property type="match status" value="1"/>
</dbReference>
<dbReference type="VEuPathDB" id="FungiDB:CCM_00588"/>
<feature type="transmembrane region" description="Helical" evidence="3">
    <location>
        <begin position="116"/>
        <end position="135"/>
    </location>
</feature>
<name>A0A2H4SSE1_CORMI</name>